<dbReference type="InterPro" id="IPR046956">
    <property type="entry name" value="RLP23-like"/>
</dbReference>
<dbReference type="PANTHER" id="PTHR48063:SF112">
    <property type="entry name" value="RECEPTOR LIKE PROTEIN 30-LIKE"/>
    <property type="match status" value="1"/>
</dbReference>
<name>A0ABR0DV08_9LAMI</name>
<comment type="caution">
    <text evidence="15">The sequence shown here is derived from an EMBL/GenBank/DDBJ whole genome shotgun (WGS) entry which is preliminary data.</text>
</comment>
<dbReference type="InterPro" id="IPR055414">
    <property type="entry name" value="LRR_R13L4/SHOC2-like"/>
</dbReference>
<evidence type="ECO:0000256" key="5">
    <source>
        <dbReference type="ARBA" id="ARBA00022692"/>
    </source>
</evidence>
<evidence type="ECO:0000256" key="8">
    <source>
        <dbReference type="ARBA" id="ARBA00022989"/>
    </source>
</evidence>
<keyword evidence="16" id="KW-1185">Reference proteome</keyword>
<dbReference type="SMART" id="SM00369">
    <property type="entry name" value="LRR_TYP"/>
    <property type="match status" value="12"/>
</dbReference>
<dbReference type="Pfam" id="PF13516">
    <property type="entry name" value="LRR_6"/>
    <property type="match status" value="1"/>
</dbReference>
<evidence type="ECO:0000256" key="4">
    <source>
        <dbReference type="ARBA" id="ARBA00022614"/>
    </source>
</evidence>
<keyword evidence="5 11" id="KW-0812">Transmembrane</keyword>
<reference evidence="15 16" key="1">
    <citation type="journal article" date="2023" name="bioRxiv">
        <title>Genome report: Whole genome sequence and annotation of Penstemon davidsonii.</title>
        <authorList>
            <person name="Ostevik K.L."/>
            <person name="Alabady M."/>
            <person name="Zhang M."/>
            <person name="Rausher M.D."/>
        </authorList>
    </citation>
    <scope>NUCLEOTIDE SEQUENCE [LARGE SCALE GENOMIC DNA]</scope>
    <source>
        <strain evidence="15">DNT005</strain>
        <tissue evidence="15">Whole leaf</tissue>
    </source>
</reference>
<dbReference type="Proteomes" id="UP001291926">
    <property type="component" value="Unassembled WGS sequence"/>
</dbReference>
<dbReference type="Gene3D" id="3.80.10.10">
    <property type="entry name" value="Ribonuclease Inhibitor"/>
    <property type="match status" value="4"/>
</dbReference>
<evidence type="ECO:0000313" key="16">
    <source>
        <dbReference type="Proteomes" id="UP001291926"/>
    </source>
</evidence>
<evidence type="ECO:0000256" key="7">
    <source>
        <dbReference type="ARBA" id="ARBA00022737"/>
    </source>
</evidence>
<dbReference type="SMART" id="SM00365">
    <property type="entry name" value="LRR_SD22"/>
    <property type="match status" value="5"/>
</dbReference>
<proteinExistence type="inferred from homology"/>
<evidence type="ECO:0000256" key="11">
    <source>
        <dbReference type="SAM" id="Phobius"/>
    </source>
</evidence>
<evidence type="ECO:0000256" key="12">
    <source>
        <dbReference type="SAM" id="SignalP"/>
    </source>
</evidence>
<feature type="chain" id="PRO_5045043076" description="Leucine-rich repeat-containing N-terminal plant-type domain-containing protein" evidence="12">
    <location>
        <begin position="27"/>
        <end position="962"/>
    </location>
</feature>
<dbReference type="PRINTS" id="PR00019">
    <property type="entry name" value="LEURICHRPT"/>
</dbReference>
<keyword evidence="4" id="KW-0433">Leucine-rich repeat</keyword>
<keyword evidence="8 11" id="KW-1133">Transmembrane helix</keyword>
<evidence type="ECO:0008006" key="17">
    <source>
        <dbReference type="Google" id="ProtNLM"/>
    </source>
</evidence>
<comment type="similarity">
    <text evidence="2">Belongs to the RLP family.</text>
</comment>
<dbReference type="InterPro" id="IPR013210">
    <property type="entry name" value="LRR_N_plant-typ"/>
</dbReference>
<feature type="transmembrane region" description="Helical" evidence="11">
    <location>
        <begin position="914"/>
        <end position="937"/>
    </location>
</feature>
<dbReference type="InterPro" id="IPR032675">
    <property type="entry name" value="LRR_dom_sf"/>
</dbReference>
<evidence type="ECO:0000313" key="15">
    <source>
        <dbReference type="EMBL" id="KAK4493065.1"/>
    </source>
</evidence>
<dbReference type="InterPro" id="IPR003591">
    <property type="entry name" value="Leu-rich_rpt_typical-subtyp"/>
</dbReference>
<evidence type="ECO:0000259" key="14">
    <source>
        <dbReference type="Pfam" id="PF23598"/>
    </source>
</evidence>
<gene>
    <name evidence="15" type="ORF">RD792_018105</name>
</gene>
<dbReference type="EMBL" id="JAYDYQ010000946">
    <property type="protein sequence ID" value="KAK4493065.1"/>
    <property type="molecule type" value="Genomic_DNA"/>
</dbReference>
<sequence>MGKMMMSSTILLSIFLYIDLSMICCSEKVDNTTFICITRERKALLKFRESFSNPFPTLSSWSVTKDCCTWQGIGCDKFTGHVTRLDLGYKSFLHSDNWLQGQMIDSSILELKHLSYLDLSGINFQLSPIPAFLGSMTQLRHLNLSGALLSGVVPHDLGNLSSLNVLDLGGAETLDDIPPVVVDDLMWVSRLSLLENLNMSYVDLSPTKDLLKVLNMLPSLVVLSMSSSKLNNTNLQHACINSSLSNVQHLDLSNNFFFGELPLFLHNMSSLRHLDLSHNNYSSSGLDLRISRSLVQINLGWNSLDHNVDWICGFISNKCHLKSLYLSFNQFYGEISTLFQNLSGCWRYNLETLDLSSNKFYGHLPEELGGLKKLMYLDLSDNAINGSIPSSLGNLSALRTIDLFDNQLSGPIPPCLGNLRDLRELSLGGDNSQLSGRIPLSLGQLSNLELLYLGSTSLDGTLCEAHFAKLSKLKILVLFSLKIRVGFDWVPPFQLEDLEMQSCDIECHFPQWLQLQQELVFLVLINCSISEALPNWFHYMNLTGLILSQNHIQGPIPNNIGRMLPSLQFMLLDENYIIGSIPDSLCEMKYLIVIDLSKNQLSGNLLDCWGNFQRLSVLRLSSNKISGFIPNSIGGAYSLECLHLNNNSLTGKLPSTLRNCSRLVLIDIGENILSGKLPKWIGEYLIQLRVLRLRENEFYGPIPSGFCKSPNLQVLDLASNNLSERIPHCIGNFSNMVEELPLNIFYFQASEDSLMEVLKGLKLEYSTRSMMSVAILDLSNNNLVGEIPELKNLSSLIGLNLSHNHLEGKIPERVGDLTSMESLDLSNNNLFGSIPNSLSYLTFLSHLNLSHNNLSGRIPTGSQLQTLVDLSIYEDNPQLCGAPLPKKCGADKASEGPNVKNHLKEDEEDNGDKVLFYGFIVSGFAIGFWGVIGALVFKRSWRHAYFEFVEDRIGTWFVRKCM</sequence>
<dbReference type="SUPFAM" id="SSF52058">
    <property type="entry name" value="L domain-like"/>
    <property type="match status" value="2"/>
</dbReference>
<evidence type="ECO:0000256" key="9">
    <source>
        <dbReference type="ARBA" id="ARBA00023136"/>
    </source>
</evidence>
<organism evidence="15 16">
    <name type="scientific">Penstemon davidsonii</name>
    <dbReference type="NCBI Taxonomy" id="160366"/>
    <lineage>
        <taxon>Eukaryota</taxon>
        <taxon>Viridiplantae</taxon>
        <taxon>Streptophyta</taxon>
        <taxon>Embryophyta</taxon>
        <taxon>Tracheophyta</taxon>
        <taxon>Spermatophyta</taxon>
        <taxon>Magnoliopsida</taxon>
        <taxon>eudicotyledons</taxon>
        <taxon>Gunneridae</taxon>
        <taxon>Pentapetalae</taxon>
        <taxon>asterids</taxon>
        <taxon>lamiids</taxon>
        <taxon>Lamiales</taxon>
        <taxon>Plantaginaceae</taxon>
        <taxon>Cheloneae</taxon>
        <taxon>Penstemon</taxon>
    </lineage>
</organism>
<comment type="subcellular location">
    <subcellularLocation>
        <location evidence="1">Cell membrane</location>
        <topology evidence="1">Single-pass type I membrane protein</topology>
    </subcellularLocation>
</comment>
<feature type="domain" description="Disease resistance R13L4/SHOC-2-like LRR" evidence="14">
    <location>
        <begin position="350"/>
        <end position="523"/>
    </location>
</feature>
<dbReference type="Pfam" id="PF08263">
    <property type="entry name" value="LRRNT_2"/>
    <property type="match status" value="1"/>
</dbReference>
<evidence type="ECO:0000256" key="6">
    <source>
        <dbReference type="ARBA" id="ARBA00022729"/>
    </source>
</evidence>
<keyword evidence="10" id="KW-0325">Glycoprotein</keyword>
<dbReference type="SUPFAM" id="SSF52047">
    <property type="entry name" value="RNI-like"/>
    <property type="match status" value="1"/>
</dbReference>
<feature type="signal peptide" evidence="12">
    <location>
        <begin position="1"/>
        <end position="26"/>
    </location>
</feature>
<keyword evidence="3" id="KW-1003">Cell membrane</keyword>
<keyword evidence="6 12" id="KW-0732">Signal</keyword>
<dbReference type="Pfam" id="PF00560">
    <property type="entry name" value="LRR_1"/>
    <property type="match status" value="10"/>
</dbReference>
<protein>
    <recommendedName>
        <fullName evidence="17">Leucine-rich repeat-containing N-terminal plant-type domain-containing protein</fullName>
    </recommendedName>
</protein>
<evidence type="ECO:0000259" key="13">
    <source>
        <dbReference type="Pfam" id="PF08263"/>
    </source>
</evidence>
<dbReference type="PROSITE" id="PS51450">
    <property type="entry name" value="LRR"/>
    <property type="match status" value="1"/>
</dbReference>
<accession>A0ABR0DV08</accession>
<keyword evidence="9 11" id="KW-0472">Membrane</keyword>
<evidence type="ECO:0000256" key="1">
    <source>
        <dbReference type="ARBA" id="ARBA00004251"/>
    </source>
</evidence>
<dbReference type="PANTHER" id="PTHR48063">
    <property type="entry name" value="LRR RECEPTOR-LIKE KINASE"/>
    <property type="match status" value="1"/>
</dbReference>
<dbReference type="Pfam" id="PF23598">
    <property type="entry name" value="LRR_14"/>
    <property type="match status" value="1"/>
</dbReference>
<feature type="domain" description="Leucine-rich repeat-containing N-terminal plant-type" evidence="13">
    <location>
        <begin position="39"/>
        <end position="76"/>
    </location>
</feature>
<evidence type="ECO:0000256" key="3">
    <source>
        <dbReference type="ARBA" id="ARBA00022475"/>
    </source>
</evidence>
<dbReference type="InterPro" id="IPR001611">
    <property type="entry name" value="Leu-rich_rpt"/>
</dbReference>
<evidence type="ECO:0000256" key="10">
    <source>
        <dbReference type="ARBA" id="ARBA00023180"/>
    </source>
</evidence>
<keyword evidence="7" id="KW-0677">Repeat</keyword>
<evidence type="ECO:0000256" key="2">
    <source>
        <dbReference type="ARBA" id="ARBA00009592"/>
    </source>
</evidence>